<dbReference type="AlphaFoldDB" id="A0A4U1EYR7"/>
<sequence>AAGGGAAEPAERRGGARRAALGAGFRAVPTPTAVHCGADWCPRARRERASSGQPRRTSLRPPPRPRARLAAGPGPFRTPGPRLPAAWHSHRHLPWVPRAHCTQAGDGMDAGRGG</sequence>
<name>A0A4U1EYR7_MONMO</name>
<gene>
    <name evidence="2" type="ORF">EI555_003470</name>
</gene>
<feature type="non-terminal residue" evidence="2">
    <location>
        <position position="1"/>
    </location>
</feature>
<reference evidence="3" key="1">
    <citation type="journal article" date="2019" name="IScience">
        <title>Narwhal Genome Reveals Long-Term Low Genetic Diversity despite Current Large Abundance Size.</title>
        <authorList>
            <person name="Westbury M.V."/>
            <person name="Petersen B."/>
            <person name="Garde E."/>
            <person name="Heide-Jorgensen M.P."/>
            <person name="Lorenzen E.D."/>
        </authorList>
    </citation>
    <scope>NUCLEOTIDE SEQUENCE [LARGE SCALE GENOMIC DNA]</scope>
</reference>
<dbReference type="Proteomes" id="UP000308365">
    <property type="component" value="Unassembled WGS sequence"/>
</dbReference>
<feature type="non-terminal residue" evidence="2">
    <location>
        <position position="114"/>
    </location>
</feature>
<evidence type="ECO:0000313" key="3">
    <source>
        <dbReference type="Proteomes" id="UP000308365"/>
    </source>
</evidence>
<dbReference type="EMBL" id="RWIC01000591">
    <property type="protein sequence ID" value="TKC41952.1"/>
    <property type="molecule type" value="Genomic_DNA"/>
</dbReference>
<organism evidence="2 3">
    <name type="scientific">Monodon monoceros</name>
    <name type="common">Narwhal</name>
    <name type="synonym">Ceratodon monodon</name>
    <dbReference type="NCBI Taxonomy" id="40151"/>
    <lineage>
        <taxon>Eukaryota</taxon>
        <taxon>Metazoa</taxon>
        <taxon>Chordata</taxon>
        <taxon>Craniata</taxon>
        <taxon>Vertebrata</taxon>
        <taxon>Euteleostomi</taxon>
        <taxon>Mammalia</taxon>
        <taxon>Eutheria</taxon>
        <taxon>Laurasiatheria</taxon>
        <taxon>Artiodactyla</taxon>
        <taxon>Whippomorpha</taxon>
        <taxon>Cetacea</taxon>
        <taxon>Odontoceti</taxon>
        <taxon>Monodontidae</taxon>
        <taxon>Monodon</taxon>
    </lineage>
</organism>
<evidence type="ECO:0000313" key="2">
    <source>
        <dbReference type="EMBL" id="TKC41952.1"/>
    </source>
</evidence>
<evidence type="ECO:0000256" key="1">
    <source>
        <dbReference type="SAM" id="MobiDB-lite"/>
    </source>
</evidence>
<proteinExistence type="predicted"/>
<comment type="caution">
    <text evidence="2">The sequence shown here is derived from an EMBL/GenBank/DDBJ whole genome shotgun (WGS) entry which is preliminary data.</text>
</comment>
<accession>A0A4U1EYR7</accession>
<feature type="region of interest" description="Disordered" evidence="1">
    <location>
        <begin position="32"/>
        <end position="89"/>
    </location>
</feature>
<protein>
    <submittedName>
        <fullName evidence="2">Uncharacterized protein</fullName>
    </submittedName>
</protein>